<accession>A0A246GIF5</accession>
<dbReference type="RefSeq" id="WP_088392825.1">
    <property type="nucleotide sequence ID" value="NZ_CP067378.1"/>
</dbReference>
<organism evidence="2 3">
    <name type="scientific">Flavobacterium davisii</name>
    <dbReference type="NCBI Taxonomy" id="2906077"/>
    <lineage>
        <taxon>Bacteria</taxon>
        <taxon>Pseudomonadati</taxon>
        <taxon>Bacteroidota</taxon>
        <taxon>Flavobacteriia</taxon>
        <taxon>Flavobacteriales</taxon>
        <taxon>Flavobacteriaceae</taxon>
        <taxon>Flavobacterium</taxon>
    </lineage>
</organism>
<gene>
    <name evidence="2" type="ORF">BWK59_08170</name>
</gene>
<dbReference type="Proteomes" id="UP000197768">
    <property type="component" value="Unassembled WGS sequence"/>
</dbReference>
<dbReference type="AlphaFoldDB" id="A0A246GIF5"/>
<dbReference type="InterPro" id="IPR046109">
    <property type="entry name" value="DUF6046"/>
</dbReference>
<evidence type="ECO:0000259" key="1">
    <source>
        <dbReference type="Pfam" id="PF19512"/>
    </source>
</evidence>
<name>A0A246GIF5_9FLAO</name>
<evidence type="ECO:0000313" key="3">
    <source>
        <dbReference type="Proteomes" id="UP000197768"/>
    </source>
</evidence>
<proteinExistence type="predicted"/>
<protein>
    <recommendedName>
        <fullName evidence="1">DUF6046 domain-containing protein</fullName>
    </recommendedName>
</protein>
<evidence type="ECO:0000313" key="2">
    <source>
        <dbReference type="EMBL" id="OWP83882.1"/>
    </source>
</evidence>
<dbReference type="Pfam" id="PF19512">
    <property type="entry name" value="DUF6046"/>
    <property type="match status" value="1"/>
</dbReference>
<sequence>MDDGASILINLAMRYATAFGVAFQSKAVVVKEDNKYKVEYYDKQSETQEEVIFKFDGNKMVFGAMLLDDTGIFAPPLMMNFSKEKRLIETEVSGSDNMVVERWGTSNWIINITGILIDVENRAYPQEKIEELVKLFDYNNIVKVSGNQFLDKDIDSVYFQAVHIEPLEGFADTVRFNLSARSIKEVSYSLSNPNE</sequence>
<feature type="domain" description="DUF6046" evidence="1">
    <location>
        <begin position="73"/>
        <end position="190"/>
    </location>
</feature>
<dbReference type="EMBL" id="MTCZ01000070">
    <property type="protein sequence ID" value="OWP83882.1"/>
    <property type="molecule type" value="Genomic_DNA"/>
</dbReference>
<comment type="caution">
    <text evidence="2">The sequence shown here is derived from an EMBL/GenBank/DDBJ whole genome shotgun (WGS) entry which is preliminary data.</text>
</comment>
<reference evidence="2 3" key="1">
    <citation type="journal article" date="2017" name="Infect. Genet. Evol.">
        <title>Comparative genome analysis of fish pathogen Flavobacterium columnare reveals extensive sequence diversity within the species.</title>
        <authorList>
            <person name="Kayansamruaj P."/>
            <person name="Dong H.T."/>
            <person name="Hirono I."/>
            <person name="Kondo H."/>
            <person name="Senapin S."/>
            <person name="Rodkhum C."/>
        </authorList>
    </citation>
    <scope>NUCLEOTIDE SEQUENCE [LARGE SCALE GENOMIC DNA]</scope>
    <source>
        <strain evidence="2 3">1215</strain>
    </source>
</reference>